<keyword evidence="9" id="KW-0418">Kinase</keyword>
<protein>
    <submittedName>
        <fullName evidence="9">Histidine kinase</fullName>
    </submittedName>
</protein>
<proteinExistence type="predicted"/>
<accession>A0A484HIU9</accession>
<dbReference type="InterPro" id="IPR011006">
    <property type="entry name" value="CheY-like_superfamily"/>
</dbReference>
<dbReference type="InterPro" id="IPR050595">
    <property type="entry name" value="Bact_response_regulator"/>
</dbReference>
<feature type="region of interest" description="Disordered" evidence="7">
    <location>
        <begin position="1"/>
        <end position="24"/>
    </location>
</feature>
<dbReference type="PANTHER" id="PTHR44591">
    <property type="entry name" value="STRESS RESPONSE REGULATOR PROTEIN 1"/>
    <property type="match status" value="1"/>
</dbReference>
<dbReference type="GO" id="GO:0000160">
    <property type="term" value="P:phosphorelay signal transduction system"/>
    <property type="evidence" value="ECO:0007669"/>
    <property type="project" value="UniProtKB-KW"/>
</dbReference>
<dbReference type="CDD" id="cd17574">
    <property type="entry name" value="REC_OmpR"/>
    <property type="match status" value="1"/>
</dbReference>
<keyword evidence="3" id="KW-0805">Transcription regulation</keyword>
<feature type="domain" description="Response regulatory" evidence="8">
    <location>
        <begin position="25"/>
        <end position="146"/>
    </location>
</feature>
<dbReference type="PROSITE" id="PS50110">
    <property type="entry name" value="RESPONSE_REGULATORY"/>
    <property type="match status" value="1"/>
</dbReference>
<evidence type="ECO:0000256" key="5">
    <source>
        <dbReference type="ARBA" id="ARBA00023163"/>
    </source>
</evidence>
<dbReference type="InterPro" id="IPR001789">
    <property type="entry name" value="Sig_transdc_resp-reg_receiver"/>
</dbReference>
<gene>
    <name evidence="9" type="ORF">EPICR_40264</name>
</gene>
<dbReference type="FunFam" id="3.40.50.2300:FF:000001">
    <property type="entry name" value="DNA-binding response regulator PhoB"/>
    <property type="match status" value="1"/>
</dbReference>
<dbReference type="SUPFAM" id="SSF52172">
    <property type="entry name" value="CheY-like"/>
    <property type="match status" value="1"/>
</dbReference>
<organism evidence="9">
    <name type="scientific">uncultured Desulfobacteraceae bacterium</name>
    <dbReference type="NCBI Taxonomy" id="218296"/>
    <lineage>
        <taxon>Bacteria</taxon>
        <taxon>Pseudomonadati</taxon>
        <taxon>Thermodesulfobacteriota</taxon>
        <taxon>Desulfobacteria</taxon>
        <taxon>Desulfobacterales</taxon>
        <taxon>Desulfobacteraceae</taxon>
        <taxon>environmental samples</taxon>
    </lineage>
</organism>
<dbReference type="GO" id="GO:0003677">
    <property type="term" value="F:DNA binding"/>
    <property type="evidence" value="ECO:0007669"/>
    <property type="project" value="UniProtKB-KW"/>
</dbReference>
<dbReference type="Pfam" id="PF00072">
    <property type="entry name" value="Response_reg"/>
    <property type="match status" value="1"/>
</dbReference>
<name>A0A484HIU9_9BACT</name>
<evidence type="ECO:0000313" key="9">
    <source>
        <dbReference type="EMBL" id="VEN74677.1"/>
    </source>
</evidence>
<keyword evidence="1 6" id="KW-0597">Phosphoprotein</keyword>
<dbReference type="EMBL" id="CAACVI010000034">
    <property type="protein sequence ID" value="VEN74677.1"/>
    <property type="molecule type" value="Genomic_DNA"/>
</dbReference>
<feature type="compositionally biased region" description="Basic and acidic residues" evidence="7">
    <location>
        <begin position="7"/>
        <end position="24"/>
    </location>
</feature>
<evidence type="ECO:0000256" key="7">
    <source>
        <dbReference type="SAM" id="MobiDB-lite"/>
    </source>
</evidence>
<keyword evidence="2" id="KW-0902">Two-component regulatory system</keyword>
<sequence length="147" mass="16740">MSRKNKRGDSPHESKEKNDMTDKRLILVVDDDPDLVESVSMKLESEDFGVEKAYDGEEAWEKIKANRPDLVLLDVMMPKKNGYELCDEIKNDPKYKDTPVVLLTAVGDAVTSTHYTHTDGKTNMADDFIPKPIDLGRLMEIIRENLE</sequence>
<dbReference type="AlphaFoldDB" id="A0A484HIU9"/>
<dbReference type="SMART" id="SM00448">
    <property type="entry name" value="REC"/>
    <property type="match status" value="1"/>
</dbReference>
<keyword evidence="5" id="KW-0804">Transcription</keyword>
<dbReference type="GO" id="GO:0016301">
    <property type="term" value="F:kinase activity"/>
    <property type="evidence" value="ECO:0007669"/>
    <property type="project" value="UniProtKB-KW"/>
</dbReference>
<evidence type="ECO:0000256" key="4">
    <source>
        <dbReference type="ARBA" id="ARBA00023125"/>
    </source>
</evidence>
<evidence type="ECO:0000256" key="3">
    <source>
        <dbReference type="ARBA" id="ARBA00023015"/>
    </source>
</evidence>
<feature type="modified residue" description="4-aspartylphosphate" evidence="6">
    <location>
        <position position="74"/>
    </location>
</feature>
<reference evidence="9" key="1">
    <citation type="submission" date="2019-01" db="EMBL/GenBank/DDBJ databases">
        <authorList>
            <consortium name="Genoscope - CEA"/>
            <person name="William W."/>
        </authorList>
    </citation>
    <scope>NUCLEOTIDE SEQUENCE</scope>
    <source>
        <strain evidence="9">CR-1</strain>
    </source>
</reference>
<dbReference type="PANTHER" id="PTHR44591:SF3">
    <property type="entry name" value="RESPONSE REGULATORY DOMAIN-CONTAINING PROTEIN"/>
    <property type="match status" value="1"/>
</dbReference>
<keyword evidence="4" id="KW-0238">DNA-binding</keyword>
<evidence type="ECO:0000256" key="1">
    <source>
        <dbReference type="ARBA" id="ARBA00022553"/>
    </source>
</evidence>
<evidence type="ECO:0000256" key="6">
    <source>
        <dbReference type="PROSITE-ProRule" id="PRU00169"/>
    </source>
</evidence>
<evidence type="ECO:0000256" key="2">
    <source>
        <dbReference type="ARBA" id="ARBA00023012"/>
    </source>
</evidence>
<keyword evidence="9" id="KW-0808">Transferase</keyword>
<evidence type="ECO:0000259" key="8">
    <source>
        <dbReference type="PROSITE" id="PS50110"/>
    </source>
</evidence>
<dbReference type="Gene3D" id="3.40.50.2300">
    <property type="match status" value="1"/>
</dbReference>